<dbReference type="SMART" id="SM00178">
    <property type="entry name" value="SAR"/>
    <property type="match status" value="1"/>
</dbReference>
<accession>A0A1E4TFT6</accession>
<dbReference type="GO" id="GO:0003924">
    <property type="term" value="F:GTPase activity"/>
    <property type="evidence" value="ECO:0007669"/>
    <property type="project" value="InterPro"/>
</dbReference>
<proteinExistence type="inferred from homology"/>
<dbReference type="Gene3D" id="3.40.50.300">
    <property type="entry name" value="P-loop containing nucleotide triphosphate hydrolases"/>
    <property type="match status" value="1"/>
</dbReference>
<feature type="binding site" evidence="3">
    <location>
        <begin position="125"/>
        <end position="128"/>
    </location>
    <ligand>
        <name>GTP</name>
        <dbReference type="ChEBI" id="CHEBI:37565"/>
    </ligand>
</feature>
<keyword evidence="4" id="KW-0460">Magnesium</keyword>
<dbReference type="NCBIfam" id="TIGR00231">
    <property type="entry name" value="small_GTP"/>
    <property type="match status" value="1"/>
</dbReference>
<keyword evidence="7" id="KW-1185">Reference proteome</keyword>
<keyword evidence="1 3" id="KW-0547">Nucleotide-binding</keyword>
<dbReference type="OrthoDB" id="2011769at2759"/>
<sequence length="206" mass="23610">MGLLSVIRKTKRKQKEVRVLILGLDNAGKSTILAYYMHEDTTHVSPTFGFTIKHLHHAGLNLNVWDIGGQRSLRPFWRNYFEKSECLIWVVDMQMPERFKECYTALIDVLQEDRLLGSILLILLNKVDTVPEERRQQLIKQAESLFSPQNIQALAVSDYMILPVSACTGENLDTALDWLTQTVKQRLFALEDAGIKFDQTQSTTIT</sequence>
<evidence type="ECO:0000256" key="5">
    <source>
        <dbReference type="RuleBase" id="RU003925"/>
    </source>
</evidence>
<dbReference type="Proteomes" id="UP000095023">
    <property type="component" value="Unassembled WGS sequence"/>
</dbReference>
<dbReference type="GO" id="GO:0005525">
    <property type="term" value="F:GTP binding"/>
    <property type="evidence" value="ECO:0007669"/>
    <property type="project" value="UniProtKB-KW"/>
</dbReference>
<evidence type="ECO:0008006" key="8">
    <source>
        <dbReference type="Google" id="ProtNLM"/>
    </source>
</evidence>
<evidence type="ECO:0000256" key="4">
    <source>
        <dbReference type="PIRSR" id="PIRSR606689-2"/>
    </source>
</evidence>
<keyword evidence="4" id="KW-0479">Metal-binding</keyword>
<comment type="similarity">
    <text evidence="5">Belongs to the small GTPase superfamily. Arf family.</text>
</comment>
<dbReference type="PANTHER" id="PTHR45697">
    <property type="entry name" value="ADP-RIBOSYLATION FACTOR-LIKE PROTEIN 2-RELATED"/>
    <property type="match status" value="1"/>
</dbReference>
<evidence type="ECO:0000256" key="3">
    <source>
        <dbReference type="PIRSR" id="PIRSR606689-1"/>
    </source>
</evidence>
<evidence type="ECO:0000256" key="2">
    <source>
        <dbReference type="ARBA" id="ARBA00023134"/>
    </source>
</evidence>
<dbReference type="PROSITE" id="PS51417">
    <property type="entry name" value="ARF"/>
    <property type="match status" value="1"/>
</dbReference>
<dbReference type="InterPro" id="IPR005225">
    <property type="entry name" value="Small_GTP-bd"/>
</dbReference>
<gene>
    <name evidence="6" type="ORF">CANCADRAFT_26286</name>
</gene>
<feature type="binding site" evidence="4">
    <location>
        <position position="47"/>
    </location>
    <ligand>
        <name>Mg(2+)</name>
        <dbReference type="ChEBI" id="CHEBI:18420"/>
    </ligand>
</feature>
<evidence type="ECO:0000256" key="1">
    <source>
        <dbReference type="ARBA" id="ARBA00022741"/>
    </source>
</evidence>
<dbReference type="PRINTS" id="PR00328">
    <property type="entry name" value="SAR1GTPBP"/>
</dbReference>
<evidence type="ECO:0000313" key="7">
    <source>
        <dbReference type="Proteomes" id="UP000095023"/>
    </source>
</evidence>
<dbReference type="SMART" id="SM00177">
    <property type="entry name" value="ARF"/>
    <property type="match status" value="1"/>
</dbReference>
<dbReference type="GO" id="GO:0046872">
    <property type="term" value="F:metal ion binding"/>
    <property type="evidence" value="ECO:0007669"/>
    <property type="project" value="UniProtKB-KW"/>
</dbReference>
<evidence type="ECO:0000313" key="6">
    <source>
        <dbReference type="EMBL" id="ODV90606.1"/>
    </source>
</evidence>
<dbReference type="Pfam" id="PF00025">
    <property type="entry name" value="Arf"/>
    <property type="match status" value="1"/>
</dbReference>
<dbReference type="SUPFAM" id="SSF52540">
    <property type="entry name" value="P-loop containing nucleoside triphosphate hydrolases"/>
    <property type="match status" value="1"/>
</dbReference>
<dbReference type="EMBL" id="KV453842">
    <property type="protein sequence ID" value="ODV90606.1"/>
    <property type="molecule type" value="Genomic_DNA"/>
</dbReference>
<feature type="binding site" evidence="4">
    <location>
        <position position="30"/>
    </location>
    <ligand>
        <name>Mg(2+)</name>
        <dbReference type="ChEBI" id="CHEBI:18420"/>
    </ligand>
</feature>
<dbReference type="GO" id="GO:0007021">
    <property type="term" value="P:tubulin complex assembly"/>
    <property type="evidence" value="ECO:0007669"/>
    <property type="project" value="EnsemblFungi"/>
</dbReference>
<dbReference type="GO" id="GO:0006457">
    <property type="term" value="P:protein folding"/>
    <property type="evidence" value="ECO:0007669"/>
    <property type="project" value="EnsemblFungi"/>
</dbReference>
<feature type="binding site" evidence="3">
    <location>
        <begin position="23"/>
        <end position="30"/>
    </location>
    <ligand>
        <name>GTP</name>
        <dbReference type="ChEBI" id="CHEBI:37565"/>
    </ligand>
</feature>
<feature type="binding site" evidence="3">
    <location>
        <position position="69"/>
    </location>
    <ligand>
        <name>GTP</name>
        <dbReference type="ChEBI" id="CHEBI:37565"/>
    </ligand>
</feature>
<reference evidence="7" key="1">
    <citation type="submission" date="2016-02" db="EMBL/GenBank/DDBJ databases">
        <title>Comparative genomics of biotechnologically important yeasts.</title>
        <authorList>
            <consortium name="DOE Joint Genome Institute"/>
            <person name="Riley R."/>
            <person name="Haridas S."/>
            <person name="Wolfe K.H."/>
            <person name="Lopes M.R."/>
            <person name="Hittinger C.T."/>
            <person name="Goker M."/>
            <person name="Salamov A."/>
            <person name="Wisecaver J."/>
            <person name="Long T.M."/>
            <person name="Aerts A.L."/>
            <person name="Barry K."/>
            <person name="Choi C."/>
            <person name="Clum A."/>
            <person name="Coughlan A.Y."/>
            <person name="Deshpande S."/>
            <person name="Douglass A.P."/>
            <person name="Hanson S.J."/>
            <person name="Klenk H.-P."/>
            <person name="Labutti K."/>
            <person name="Lapidus A."/>
            <person name="Lindquist E."/>
            <person name="Lipzen A."/>
            <person name="Meier-Kolthoff J.P."/>
            <person name="Ohm R.A."/>
            <person name="Otillar R.P."/>
            <person name="Pangilinan J."/>
            <person name="Peng Y."/>
            <person name="Rokas A."/>
            <person name="Rosa C.A."/>
            <person name="Scheuner C."/>
            <person name="Sibirny A.A."/>
            <person name="Slot J.C."/>
            <person name="Stielow J.B."/>
            <person name="Sun H."/>
            <person name="Kurtzman C.P."/>
            <person name="Blackwell M."/>
            <person name="Jeffries T.W."/>
            <person name="Grigoriev I.V."/>
        </authorList>
    </citation>
    <scope>NUCLEOTIDE SEQUENCE [LARGE SCALE GENOMIC DNA]</scope>
    <source>
        <strain evidence="7">NRRL Y-17796</strain>
    </source>
</reference>
<dbReference type="InterPro" id="IPR044612">
    <property type="entry name" value="ARL2/3"/>
</dbReference>
<protein>
    <recommendedName>
        <fullName evidence="8">ADP-ribosylation factor-like protein 2</fullName>
    </recommendedName>
</protein>
<dbReference type="AlphaFoldDB" id="A0A1E4TFT6"/>
<dbReference type="InterPro" id="IPR027417">
    <property type="entry name" value="P-loop_NTPase"/>
</dbReference>
<keyword evidence="2 3" id="KW-0342">GTP-binding</keyword>
<organism evidence="6 7">
    <name type="scientific">Tortispora caseinolytica NRRL Y-17796</name>
    <dbReference type="NCBI Taxonomy" id="767744"/>
    <lineage>
        <taxon>Eukaryota</taxon>
        <taxon>Fungi</taxon>
        <taxon>Dikarya</taxon>
        <taxon>Ascomycota</taxon>
        <taxon>Saccharomycotina</taxon>
        <taxon>Trigonopsidomycetes</taxon>
        <taxon>Trigonopsidales</taxon>
        <taxon>Trigonopsidaceae</taxon>
        <taxon>Tortispora</taxon>
    </lineage>
</organism>
<dbReference type="InterPro" id="IPR006689">
    <property type="entry name" value="Small_GTPase_ARF/SAR"/>
</dbReference>
<name>A0A1E4TFT6_9ASCO</name>